<evidence type="ECO:0000313" key="3">
    <source>
        <dbReference type="Proteomes" id="UP000287547"/>
    </source>
</evidence>
<dbReference type="Proteomes" id="UP000287547">
    <property type="component" value="Unassembled WGS sequence"/>
</dbReference>
<keyword evidence="1" id="KW-1133">Transmembrane helix</keyword>
<feature type="transmembrane region" description="Helical" evidence="1">
    <location>
        <begin position="61"/>
        <end position="81"/>
    </location>
</feature>
<protein>
    <submittedName>
        <fullName evidence="2">Uncharacterized protein</fullName>
    </submittedName>
</protein>
<gene>
    <name evidence="2" type="ORF">DMH04_16150</name>
</gene>
<keyword evidence="1" id="KW-0812">Transmembrane</keyword>
<keyword evidence="1" id="KW-0472">Membrane</keyword>
<comment type="caution">
    <text evidence="2">The sequence shown here is derived from an EMBL/GenBank/DDBJ whole genome shotgun (WGS) entry which is preliminary data.</text>
</comment>
<organism evidence="2 3">
    <name type="scientific">Kibdelosporangium aridum</name>
    <dbReference type="NCBI Taxonomy" id="2030"/>
    <lineage>
        <taxon>Bacteria</taxon>
        <taxon>Bacillati</taxon>
        <taxon>Actinomycetota</taxon>
        <taxon>Actinomycetes</taxon>
        <taxon>Pseudonocardiales</taxon>
        <taxon>Pseudonocardiaceae</taxon>
        <taxon>Kibdelosporangium</taxon>
    </lineage>
</organism>
<evidence type="ECO:0000313" key="2">
    <source>
        <dbReference type="EMBL" id="RSM85733.1"/>
    </source>
</evidence>
<feature type="transmembrane region" description="Helical" evidence="1">
    <location>
        <begin position="20"/>
        <end position="40"/>
    </location>
</feature>
<sequence length="362" mass="40761">MAAPSIADAALTAGSRVGKYFSIVTMVPTLFLVLWNYLLIKSDAWRDRPNLTALGVRLTEWSVSQVAWLLLITFVLALFLHPFQFATVQLLEGYWGSSMIAIGAMRLRVAHHRKRAQRLAERVDALDDAIEEGFLKSPRYTDDLDEETYNQQFDKYLNSSDSNHLVPQIVARDALHARHERYPDGQRILPTRLGNTLRRYEDAVGAQYGLDAVTTAPHFALVIPEPHLAYLRDSRQLLDTTVRLCFVSLLATLIAIAALLTDGPWLLVALAPYFLAYLAYRAAIAAADEYGTAVATIIDLDRFALYEHLGLPRPRDTDEERQVNAQLMSLLQWEGGAVLRYASGTGESPKPRRLFRPVKRIR</sequence>
<name>A0A428ZCC7_KIBAR</name>
<proteinExistence type="predicted"/>
<accession>A0A428ZCC7</accession>
<dbReference type="EMBL" id="QHKI01000011">
    <property type="protein sequence ID" value="RSM85733.1"/>
    <property type="molecule type" value="Genomic_DNA"/>
</dbReference>
<dbReference type="AlphaFoldDB" id="A0A428ZCC7"/>
<feature type="transmembrane region" description="Helical" evidence="1">
    <location>
        <begin position="241"/>
        <end position="259"/>
    </location>
</feature>
<reference evidence="2 3" key="1">
    <citation type="submission" date="2018-05" db="EMBL/GenBank/DDBJ databases">
        <title>Evolution of GPA BGCs.</title>
        <authorList>
            <person name="Waglechner N."/>
            <person name="Wright G.D."/>
        </authorList>
    </citation>
    <scope>NUCLEOTIDE SEQUENCE [LARGE SCALE GENOMIC DNA]</scope>
    <source>
        <strain evidence="2 3">A82846</strain>
    </source>
</reference>
<evidence type="ECO:0000256" key="1">
    <source>
        <dbReference type="SAM" id="Phobius"/>
    </source>
</evidence>
<feature type="transmembrane region" description="Helical" evidence="1">
    <location>
        <begin position="265"/>
        <end position="283"/>
    </location>
</feature>
<feature type="transmembrane region" description="Helical" evidence="1">
    <location>
        <begin position="93"/>
        <end position="109"/>
    </location>
</feature>